<comment type="similarity">
    <text evidence="2 6">Belongs to the enoyl-CoA hydratase/isomerase family.</text>
</comment>
<dbReference type="InterPro" id="IPR045002">
    <property type="entry name" value="Ech1-like"/>
</dbReference>
<dbReference type="GO" id="GO:0016853">
    <property type="term" value="F:isomerase activity"/>
    <property type="evidence" value="ECO:0007669"/>
    <property type="project" value="UniProtKB-KW"/>
</dbReference>
<reference evidence="8" key="1">
    <citation type="submission" date="2016-11" db="EMBL/GenBank/DDBJ databases">
        <authorList>
            <person name="Varghese N."/>
            <person name="Submissions S."/>
        </authorList>
    </citation>
    <scope>NUCLEOTIDE SEQUENCE [LARGE SCALE GENOMIC DNA]</scope>
    <source>
        <strain evidence="8">DSM 16219</strain>
    </source>
</reference>
<name>A0A1M6UN40_9BACT</name>
<evidence type="ECO:0000256" key="1">
    <source>
        <dbReference type="ARBA" id="ARBA00005005"/>
    </source>
</evidence>
<sequence length="266" mass="29173">MADIVTLEVKDHIGFVTFNRPEKYNALSHEMIGKIIETGEKVMEDKSIRVVVLSGNGKGFCAGLDMENFQKMADGDDKLELFARAYNTPANKAQQVGWVWKQVPVPVIAALHGVAFGGGLQIALGADIRLAAPGTRFSVMEIKWGLIPDMSITQTLCDLVRLDVAKELTFTGRIVEAKEAAELGLITRVAEDPLSEATAMAKLIASKNPDAISRDKQLLESAWRAGAAKGMLIEESLQREIIATPNQIEAVMAEFEKRDPKFTDRF</sequence>
<keyword evidence="3" id="KW-0276">Fatty acid metabolism</keyword>
<dbReference type="SUPFAM" id="SSF52096">
    <property type="entry name" value="ClpP/crotonase"/>
    <property type="match status" value="1"/>
</dbReference>
<keyword evidence="5" id="KW-0413">Isomerase</keyword>
<gene>
    <name evidence="7" type="ORF">SAMN02745216_03933</name>
</gene>
<evidence type="ECO:0000256" key="2">
    <source>
        <dbReference type="ARBA" id="ARBA00005254"/>
    </source>
</evidence>
<evidence type="ECO:0000256" key="6">
    <source>
        <dbReference type="RuleBase" id="RU003707"/>
    </source>
</evidence>
<dbReference type="CDD" id="cd06558">
    <property type="entry name" value="crotonase-like"/>
    <property type="match status" value="1"/>
</dbReference>
<dbReference type="PANTHER" id="PTHR43149:SF1">
    <property type="entry name" value="DELTA(3,5)-DELTA(2,4)-DIENOYL-COA ISOMERASE, MITOCHONDRIAL"/>
    <property type="match status" value="1"/>
</dbReference>
<dbReference type="EMBL" id="FQZU01000031">
    <property type="protein sequence ID" value="SHK70520.1"/>
    <property type="molecule type" value="Genomic_DNA"/>
</dbReference>
<keyword evidence="4" id="KW-0443">Lipid metabolism</keyword>
<dbReference type="InterPro" id="IPR014748">
    <property type="entry name" value="Enoyl-CoA_hydra_C"/>
</dbReference>
<dbReference type="Gene3D" id="1.10.12.10">
    <property type="entry name" value="Lyase 2-enoyl-coa Hydratase, Chain A, domain 2"/>
    <property type="match status" value="1"/>
</dbReference>
<dbReference type="RefSeq" id="WP_073477963.1">
    <property type="nucleotide sequence ID" value="NZ_FQZU01000031.1"/>
</dbReference>
<proteinExistence type="inferred from homology"/>
<dbReference type="NCBIfam" id="NF005699">
    <property type="entry name" value="PRK07509.1"/>
    <property type="match status" value="1"/>
</dbReference>
<dbReference type="UniPathway" id="UPA00659"/>
<dbReference type="PROSITE" id="PS00166">
    <property type="entry name" value="ENOYL_COA_HYDRATASE"/>
    <property type="match status" value="1"/>
</dbReference>
<dbReference type="InterPro" id="IPR029045">
    <property type="entry name" value="ClpP/crotonase-like_dom_sf"/>
</dbReference>
<dbReference type="AlphaFoldDB" id="A0A1M6UN40"/>
<evidence type="ECO:0000256" key="4">
    <source>
        <dbReference type="ARBA" id="ARBA00023098"/>
    </source>
</evidence>
<accession>A0A1M6UN40</accession>
<dbReference type="OrthoDB" id="5365311at2"/>
<organism evidence="7 8">
    <name type="scientific">Desulfatibacillum alkenivorans DSM 16219</name>
    <dbReference type="NCBI Taxonomy" id="1121393"/>
    <lineage>
        <taxon>Bacteria</taxon>
        <taxon>Pseudomonadati</taxon>
        <taxon>Thermodesulfobacteriota</taxon>
        <taxon>Desulfobacteria</taxon>
        <taxon>Desulfobacterales</taxon>
        <taxon>Desulfatibacillaceae</taxon>
        <taxon>Desulfatibacillum</taxon>
    </lineage>
</organism>
<evidence type="ECO:0000313" key="8">
    <source>
        <dbReference type="Proteomes" id="UP000183994"/>
    </source>
</evidence>
<dbReference type="GO" id="GO:0006635">
    <property type="term" value="P:fatty acid beta-oxidation"/>
    <property type="evidence" value="ECO:0007669"/>
    <property type="project" value="UniProtKB-UniPathway"/>
</dbReference>
<evidence type="ECO:0000313" key="7">
    <source>
        <dbReference type="EMBL" id="SHK70520.1"/>
    </source>
</evidence>
<dbReference type="Gene3D" id="3.90.226.10">
    <property type="entry name" value="2-enoyl-CoA Hydratase, Chain A, domain 1"/>
    <property type="match status" value="1"/>
</dbReference>
<dbReference type="PANTHER" id="PTHR43149">
    <property type="entry name" value="ENOYL-COA HYDRATASE"/>
    <property type="match status" value="1"/>
</dbReference>
<protein>
    <submittedName>
        <fullName evidence="7">Enoyl-CoA hydratase/carnithine racemase</fullName>
    </submittedName>
</protein>
<evidence type="ECO:0000256" key="5">
    <source>
        <dbReference type="ARBA" id="ARBA00023235"/>
    </source>
</evidence>
<evidence type="ECO:0000256" key="3">
    <source>
        <dbReference type="ARBA" id="ARBA00022832"/>
    </source>
</evidence>
<dbReference type="STRING" id="1121393.SAMN02745216_03933"/>
<comment type="pathway">
    <text evidence="1">Lipid metabolism; fatty acid beta-oxidation.</text>
</comment>
<dbReference type="InterPro" id="IPR001753">
    <property type="entry name" value="Enoyl-CoA_hydra/iso"/>
</dbReference>
<dbReference type="InterPro" id="IPR018376">
    <property type="entry name" value="Enoyl-CoA_hyd/isom_CS"/>
</dbReference>
<dbReference type="Proteomes" id="UP000183994">
    <property type="component" value="Unassembled WGS sequence"/>
</dbReference>
<keyword evidence="8" id="KW-1185">Reference proteome</keyword>
<dbReference type="Pfam" id="PF00378">
    <property type="entry name" value="ECH_1"/>
    <property type="match status" value="1"/>
</dbReference>